<proteinExistence type="inferred from homology"/>
<dbReference type="NCBIfam" id="NF011657">
    <property type="entry name" value="PRK15076.1"/>
    <property type="match status" value="1"/>
</dbReference>
<dbReference type="InterPro" id="IPR022616">
    <property type="entry name" value="Glyco_hydro_4_C"/>
</dbReference>
<reference evidence="11 12" key="1">
    <citation type="journal article" date="2024" name="Int. J. Mol. Sci.">
        <title>Exploration of Alicyclobacillus spp. Genome in Search of Antibiotic Resistance.</title>
        <authorList>
            <person name="Bucka-Kolendo J."/>
            <person name="Kiousi D.E."/>
            <person name="Dekowska A."/>
            <person name="Mikolajczuk-Szczyrba A."/>
            <person name="Karadedos D.M."/>
            <person name="Michael P."/>
            <person name="Galanis A."/>
            <person name="Sokolowska B."/>
        </authorList>
    </citation>
    <scope>NUCLEOTIDE SEQUENCE [LARGE SCALE GENOMIC DNA]</scope>
    <source>
        <strain evidence="11 12">KKP 3000</strain>
    </source>
</reference>
<evidence type="ECO:0000256" key="1">
    <source>
        <dbReference type="ARBA" id="ARBA00001936"/>
    </source>
</evidence>
<dbReference type="EC" id="3.2.1.22" evidence="11"/>
<organism evidence="11 12">
    <name type="scientific">Alicyclobacillus fastidiosus</name>
    <dbReference type="NCBI Taxonomy" id="392011"/>
    <lineage>
        <taxon>Bacteria</taxon>
        <taxon>Bacillati</taxon>
        <taxon>Bacillota</taxon>
        <taxon>Bacilli</taxon>
        <taxon>Bacillales</taxon>
        <taxon>Alicyclobacillaceae</taxon>
        <taxon>Alicyclobacillus</taxon>
    </lineage>
</organism>
<keyword evidence="5 9" id="KW-0520">NAD</keyword>
<keyword evidence="6" id="KW-0464">Manganese</keyword>
<evidence type="ECO:0000259" key="10">
    <source>
        <dbReference type="Pfam" id="PF11975"/>
    </source>
</evidence>
<dbReference type="SUPFAM" id="SSF51735">
    <property type="entry name" value="NAD(P)-binding Rossmann-fold domains"/>
    <property type="match status" value="1"/>
</dbReference>
<accession>A0ABV5A8Q1</accession>
<dbReference type="InterPro" id="IPR015955">
    <property type="entry name" value="Lactate_DH/Glyco_Ohase_4_C"/>
</dbReference>
<evidence type="ECO:0000256" key="5">
    <source>
        <dbReference type="ARBA" id="ARBA00023027"/>
    </source>
</evidence>
<dbReference type="PANTHER" id="PTHR32092">
    <property type="entry name" value="6-PHOSPHO-BETA-GLUCOSIDASE-RELATED"/>
    <property type="match status" value="1"/>
</dbReference>
<keyword evidence="7" id="KW-0119">Carbohydrate metabolism</keyword>
<dbReference type="EMBL" id="JBDXSU010000001">
    <property type="protein sequence ID" value="MFB5188698.1"/>
    <property type="molecule type" value="Genomic_DNA"/>
</dbReference>
<evidence type="ECO:0000256" key="6">
    <source>
        <dbReference type="ARBA" id="ARBA00023211"/>
    </source>
</evidence>
<comment type="cofactor">
    <cofactor evidence="9">
        <name>NAD(+)</name>
        <dbReference type="ChEBI" id="CHEBI:57540"/>
    </cofactor>
    <text evidence="9">Binds 1 NAD(+) per subunit.</text>
</comment>
<evidence type="ECO:0000256" key="7">
    <source>
        <dbReference type="ARBA" id="ARBA00023277"/>
    </source>
</evidence>
<evidence type="ECO:0000313" key="12">
    <source>
        <dbReference type="Proteomes" id="UP001579974"/>
    </source>
</evidence>
<keyword evidence="4 9" id="KW-0378">Hydrolase</keyword>
<comment type="cofactor">
    <cofactor evidence="1">
        <name>Mn(2+)</name>
        <dbReference type="ChEBI" id="CHEBI:29035"/>
    </cofactor>
</comment>
<dbReference type="InterPro" id="IPR001088">
    <property type="entry name" value="Glyco_hydro_4"/>
</dbReference>
<dbReference type="Proteomes" id="UP001579974">
    <property type="component" value="Unassembled WGS sequence"/>
</dbReference>
<comment type="caution">
    <text evidence="11">The sequence shown here is derived from an EMBL/GenBank/DDBJ whole genome shotgun (WGS) entry which is preliminary data.</text>
</comment>
<dbReference type="InterPro" id="IPR053715">
    <property type="entry name" value="GH4_Enzyme_sf"/>
</dbReference>
<dbReference type="PRINTS" id="PR00732">
    <property type="entry name" value="GLHYDRLASE4"/>
</dbReference>
<dbReference type="Gene3D" id="3.90.1820.10">
    <property type="entry name" value="AglA-like glucosidase"/>
    <property type="match status" value="1"/>
</dbReference>
<dbReference type="Pfam" id="PF02056">
    <property type="entry name" value="Glyco_hydro_4"/>
    <property type="match status" value="1"/>
</dbReference>
<evidence type="ECO:0000256" key="9">
    <source>
        <dbReference type="RuleBase" id="RU361152"/>
    </source>
</evidence>
<dbReference type="GO" id="GO:0004557">
    <property type="term" value="F:alpha-galactosidase activity"/>
    <property type="evidence" value="ECO:0007669"/>
    <property type="project" value="UniProtKB-EC"/>
</dbReference>
<sequence>MTKISIIGAGSAVFTKNIVIDILNIPNLDQGEIALVDIDERRLALAHKLVLQCLELTGKENWRVKASVDRREVIGDSDFIINQIEVAGLRTVQYEYEIPLKYGVKQCIGDTLGPGGLFKTLRTIPEWVAIVRDVEDLCPNAVILNYTNPMSAVTLATSRITDLPVVGLCHSIQNTSHQLAEYLDVPYDELKWRAGGINHMSWFIELAHHGEDMYPVLIEKAADKTFLQKDPVRLDAMKYLGAFVSESSGHFSEYIPYYRKRQDLIDEHCSTGYNGGTGFYANNWPTWRRESDERIERFLSGEENIDLSNSGEYASIIIESMVMNQPSVIYGNVVNEGLIANLPGDGVVEVACLVDRNGIHPCKFGKLPEHLAALCRSNMAFFELSVQAVLERDKEKAMHALMVDPLTSAVCSLKEIEAMFHELYEAEHDYIGTFK</sequence>
<dbReference type="RefSeq" id="WP_275475540.1">
    <property type="nucleotide sequence ID" value="NZ_CP162940.1"/>
</dbReference>
<dbReference type="InterPro" id="IPR036291">
    <property type="entry name" value="NAD(P)-bd_dom_sf"/>
</dbReference>
<keyword evidence="12" id="KW-1185">Reference proteome</keyword>
<comment type="similarity">
    <text evidence="2 9">Belongs to the glycosyl hydrolase 4 family.</text>
</comment>
<evidence type="ECO:0000313" key="11">
    <source>
        <dbReference type="EMBL" id="MFB5188698.1"/>
    </source>
</evidence>
<dbReference type="Pfam" id="PF11975">
    <property type="entry name" value="Glyco_hydro_4C"/>
    <property type="match status" value="1"/>
</dbReference>
<evidence type="ECO:0000256" key="2">
    <source>
        <dbReference type="ARBA" id="ARBA00010141"/>
    </source>
</evidence>
<dbReference type="SUPFAM" id="SSF56327">
    <property type="entry name" value="LDH C-terminal domain-like"/>
    <property type="match status" value="1"/>
</dbReference>
<evidence type="ECO:0000256" key="4">
    <source>
        <dbReference type="ARBA" id="ARBA00022801"/>
    </source>
</evidence>
<dbReference type="PANTHER" id="PTHR32092:SF6">
    <property type="entry name" value="ALPHA-GALACTOSIDASE"/>
    <property type="match status" value="1"/>
</dbReference>
<feature type="domain" description="Glycosyl hydrolase family 4 C-terminal" evidence="10">
    <location>
        <begin position="196"/>
        <end position="407"/>
    </location>
</feature>
<keyword evidence="3" id="KW-0479">Metal-binding</keyword>
<gene>
    <name evidence="11" type="primary">melA</name>
    <name evidence="11" type="ORF">KKP3000_001131</name>
</gene>
<protein>
    <submittedName>
        <fullName evidence="11">Alpha-galactosidase</fullName>
        <ecNumber evidence="11">3.2.1.22</ecNumber>
    </submittedName>
</protein>
<evidence type="ECO:0000256" key="3">
    <source>
        <dbReference type="ARBA" id="ARBA00022723"/>
    </source>
</evidence>
<keyword evidence="8 9" id="KW-0326">Glycosidase</keyword>
<dbReference type="CDD" id="cd05297">
    <property type="entry name" value="GH4_alpha_glucosidase_galactosidase"/>
    <property type="match status" value="1"/>
</dbReference>
<evidence type="ECO:0000256" key="8">
    <source>
        <dbReference type="ARBA" id="ARBA00023295"/>
    </source>
</evidence>
<name>A0ABV5A8Q1_9BACL</name>